<dbReference type="Pfam" id="PF01636">
    <property type="entry name" value="APH"/>
    <property type="match status" value="1"/>
</dbReference>
<feature type="domain" description="Aminoglycoside phosphotransferase" evidence="1">
    <location>
        <begin position="35"/>
        <end position="235"/>
    </location>
</feature>
<dbReference type="Proteomes" id="UP001142810">
    <property type="component" value="Unassembled WGS sequence"/>
</dbReference>
<accession>A0ABT3P4K6</accession>
<dbReference type="SUPFAM" id="SSF56112">
    <property type="entry name" value="Protein kinase-like (PK-like)"/>
    <property type="match status" value="1"/>
</dbReference>
<dbReference type="EMBL" id="JAPFRD010000005">
    <property type="protein sequence ID" value="MCW8107698.1"/>
    <property type="molecule type" value="Genomic_DNA"/>
</dbReference>
<dbReference type="InterPro" id="IPR011009">
    <property type="entry name" value="Kinase-like_dom_sf"/>
</dbReference>
<evidence type="ECO:0000259" key="1">
    <source>
        <dbReference type="Pfam" id="PF01636"/>
    </source>
</evidence>
<organism evidence="2 3">
    <name type="scientific">Alteromonas aquimaris</name>
    <dbReference type="NCBI Taxonomy" id="2998417"/>
    <lineage>
        <taxon>Bacteria</taxon>
        <taxon>Pseudomonadati</taxon>
        <taxon>Pseudomonadota</taxon>
        <taxon>Gammaproteobacteria</taxon>
        <taxon>Alteromonadales</taxon>
        <taxon>Alteromonadaceae</taxon>
        <taxon>Alteromonas/Salinimonas group</taxon>
        <taxon>Alteromonas</taxon>
    </lineage>
</organism>
<dbReference type="Gene3D" id="3.90.1200.10">
    <property type="match status" value="1"/>
</dbReference>
<dbReference type="RefSeq" id="WP_265616397.1">
    <property type="nucleotide sequence ID" value="NZ_JAPFRD010000005.1"/>
</dbReference>
<protein>
    <submittedName>
        <fullName evidence="2">Phosphotransferase</fullName>
    </submittedName>
</protein>
<keyword evidence="3" id="KW-1185">Reference proteome</keyword>
<dbReference type="InterPro" id="IPR002575">
    <property type="entry name" value="Aminoglycoside_PTrfase"/>
</dbReference>
<sequence length="282" mass="32035">MDTGNGDNNGIIAMHLDSIVNLLANPLKLTSDVALTKIEGGVVNQTFKLTDRERTFAVKWIADDEFSGINRFHQFVLQEQLAHRKIAPMPVWLSDDGRLWVESWYEPTPLSTNTTEQIKVLATVLFTIHSQPITARPLKLTERLHHYVEIAQLFPDDPLVHQINEIAERIHIEVDDTALTLCHNDLAFAHILDSTRPLVVDWEYAAMGNRYFDIASAIEINKLSESYASELCSLYAKQARLPEEHVSDNVHRQIEVVKLTNTLWQQALEAASEERLEPPVVL</sequence>
<comment type="caution">
    <text evidence="2">The sequence shown here is derived from an EMBL/GenBank/DDBJ whole genome shotgun (WGS) entry which is preliminary data.</text>
</comment>
<evidence type="ECO:0000313" key="3">
    <source>
        <dbReference type="Proteomes" id="UP001142810"/>
    </source>
</evidence>
<gene>
    <name evidence="2" type="ORF">OPS25_04165</name>
</gene>
<reference evidence="2" key="1">
    <citation type="submission" date="2022-11" db="EMBL/GenBank/DDBJ databases">
        <title>Alteromonas sp. nov., isolated from sea water of the Qingdao.</title>
        <authorList>
            <person name="Wang Q."/>
        </authorList>
    </citation>
    <scope>NUCLEOTIDE SEQUENCE</scope>
    <source>
        <strain evidence="2">ASW11-7</strain>
    </source>
</reference>
<proteinExistence type="predicted"/>
<name>A0ABT3P4K6_9ALTE</name>
<evidence type="ECO:0000313" key="2">
    <source>
        <dbReference type="EMBL" id="MCW8107698.1"/>
    </source>
</evidence>